<feature type="transmembrane region" description="Helical" evidence="1">
    <location>
        <begin position="62"/>
        <end position="82"/>
    </location>
</feature>
<keyword evidence="1" id="KW-0472">Membrane</keyword>
<proteinExistence type="predicted"/>
<dbReference type="GO" id="GO:0080120">
    <property type="term" value="P:CAAX-box protein maturation"/>
    <property type="evidence" value="ECO:0007669"/>
    <property type="project" value="UniProtKB-ARBA"/>
</dbReference>
<feature type="transmembrane region" description="Helical" evidence="1">
    <location>
        <begin position="34"/>
        <end position="50"/>
    </location>
</feature>
<reference evidence="4" key="1">
    <citation type="submission" date="2015-12" db="EMBL/GenBank/DDBJ databases">
        <title>Genome sequence of a biocontrol rhizobacterium Chryseobacterium kwangjuense strain KJ1R5 isolated from pepper (Capsicum annuum L.).</title>
        <authorList>
            <person name="Jeong J.-J."/>
            <person name="Park H."/>
            <person name="Mannaa M."/>
            <person name="Sang M.K."/>
            <person name="Choi I.-G."/>
            <person name="Kim K.D."/>
        </authorList>
    </citation>
    <scope>NUCLEOTIDE SEQUENCE [LARGE SCALE GENOMIC DNA]</scope>
    <source>
        <strain evidence="4">KJ1R5</strain>
    </source>
</reference>
<evidence type="ECO:0000256" key="1">
    <source>
        <dbReference type="SAM" id="Phobius"/>
    </source>
</evidence>
<dbReference type="EMBL" id="LPUR01000001">
    <property type="protein sequence ID" value="KXH84724.1"/>
    <property type="molecule type" value="Genomic_DNA"/>
</dbReference>
<protein>
    <recommendedName>
        <fullName evidence="2">CAAX prenyl protease 2/Lysostaphin resistance protein A-like domain-containing protein</fullName>
    </recommendedName>
</protein>
<feature type="transmembrane region" description="Helical" evidence="1">
    <location>
        <begin position="247"/>
        <end position="270"/>
    </location>
</feature>
<reference evidence="3 4" key="2">
    <citation type="journal article" date="2016" name="Genome Announc.">
        <title>Draft Genome Sequence of a Biocontrol Rhizobacterium, Chryseobacterium kwangjuense Strain KJ1R5, Isolated from Pepper (Capsicum annuum).</title>
        <authorList>
            <person name="Jeong J.J."/>
            <person name="Park H."/>
            <person name="Park B.H."/>
            <person name="Mannaa M."/>
            <person name="Sang M.K."/>
            <person name="Choi I.G."/>
            <person name="Kim K.D."/>
        </authorList>
    </citation>
    <scope>NUCLEOTIDE SEQUENCE [LARGE SCALE GENOMIC DNA]</scope>
    <source>
        <strain evidence="3 4">KJ1R5</strain>
    </source>
</reference>
<evidence type="ECO:0000259" key="2">
    <source>
        <dbReference type="Pfam" id="PF02517"/>
    </source>
</evidence>
<dbReference type="Proteomes" id="UP000070513">
    <property type="component" value="Unassembled WGS sequence"/>
</dbReference>
<keyword evidence="1" id="KW-0812">Transmembrane</keyword>
<keyword evidence="1" id="KW-1133">Transmembrane helix</keyword>
<feature type="transmembrane region" description="Helical" evidence="1">
    <location>
        <begin position="224"/>
        <end position="240"/>
    </location>
</feature>
<dbReference type="AlphaFoldDB" id="A0A135WIH4"/>
<feature type="transmembrane region" description="Helical" evidence="1">
    <location>
        <begin position="137"/>
        <end position="158"/>
    </location>
</feature>
<dbReference type="RefSeq" id="WP_062647800.1">
    <property type="nucleotide sequence ID" value="NZ_LPUR01000001.1"/>
</dbReference>
<dbReference type="OrthoDB" id="5322702at2"/>
<feature type="transmembrane region" description="Helical" evidence="1">
    <location>
        <begin position="164"/>
        <end position="187"/>
    </location>
</feature>
<sequence length="271" mass="31030">MNIIKEYTGKHSLIQFGLIFSILVAAFFLGLIEWTGMLAVIILAGMVQLYSSLAKNTKYPRFLYHGLAVLIFGVCFVVYQHLIPGFNNVLYFDKIRVSADAVPFTMYFNVDKLLAGLILLLFIIPLKTNFREGVKKIWPLFLMTIVLLLSLAALFHFARFDFKLHSYFLIWGINNLFIVCMAEEALFRGFLQRHLSLLKIRYSGVIAIVVAGLGFGLLHWQGGAAYVSYAAVAGIMYGWMYHRSQNIFLNILAHFLFNLIHIIFFTYPFLQ</sequence>
<accession>A0A135WIH4</accession>
<dbReference type="Pfam" id="PF02517">
    <property type="entry name" value="Rce1-like"/>
    <property type="match status" value="1"/>
</dbReference>
<feature type="domain" description="CAAX prenyl protease 2/Lysostaphin resistance protein A-like" evidence="2">
    <location>
        <begin position="168"/>
        <end position="260"/>
    </location>
</feature>
<evidence type="ECO:0000313" key="3">
    <source>
        <dbReference type="EMBL" id="KXH84724.1"/>
    </source>
</evidence>
<organism evidence="3 4">
    <name type="scientific">Chryseobacterium kwangjuense</name>
    <dbReference type="NCBI Taxonomy" id="267125"/>
    <lineage>
        <taxon>Bacteria</taxon>
        <taxon>Pseudomonadati</taxon>
        <taxon>Bacteroidota</taxon>
        <taxon>Flavobacteriia</taxon>
        <taxon>Flavobacteriales</taxon>
        <taxon>Weeksellaceae</taxon>
        <taxon>Chryseobacterium group</taxon>
        <taxon>Chryseobacterium</taxon>
    </lineage>
</organism>
<comment type="caution">
    <text evidence="3">The sequence shown here is derived from an EMBL/GenBank/DDBJ whole genome shotgun (WGS) entry which is preliminary data.</text>
</comment>
<feature type="transmembrane region" description="Helical" evidence="1">
    <location>
        <begin position="199"/>
        <end position="218"/>
    </location>
</feature>
<dbReference type="InterPro" id="IPR003675">
    <property type="entry name" value="Rce1/LyrA-like_dom"/>
</dbReference>
<feature type="transmembrane region" description="Helical" evidence="1">
    <location>
        <begin position="12"/>
        <end position="28"/>
    </location>
</feature>
<gene>
    <name evidence="3" type="ORF">AU378_02900</name>
</gene>
<evidence type="ECO:0000313" key="4">
    <source>
        <dbReference type="Proteomes" id="UP000070513"/>
    </source>
</evidence>
<dbReference type="GO" id="GO:0004175">
    <property type="term" value="F:endopeptidase activity"/>
    <property type="evidence" value="ECO:0007669"/>
    <property type="project" value="UniProtKB-ARBA"/>
</dbReference>
<name>A0A135WIH4_9FLAO</name>
<feature type="transmembrane region" description="Helical" evidence="1">
    <location>
        <begin position="102"/>
        <end position="125"/>
    </location>
</feature>